<dbReference type="PRINTS" id="PR00792">
    <property type="entry name" value="PEPSIN"/>
</dbReference>
<feature type="signal peptide" evidence="3">
    <location>
        <begin position="1"/>
        <end position="20"/>
    </location>
</feature>
<dbReference type="GO" id="GO:0004190">
    <property type="term" value="F:aspartic-type endopeptidase activity"/>
    <property type="evidence" value="ECO:0007669"/>
    <property type="project" value="InterPro"/>
</dbReference>
<evidence type="ECO:0000256" key="3">
    <source>
        <dbReference type="SAM" id="SignalP"/>
    </source>
</evidence>
<evidence type="ECO:0000256" key="2">
    <source>
        <dbReference type="SAM" id="Phobius"/>
    </source>
</evidence>
<comment type="caution">
    <text evidence="5">The sequence shown here is derived from an EMBL/GenBank/DDBJ whole genome shotgun (WGS) entry which is preliminary data.</text>
</comment>
<keyword evidence="2" id="KW-0472">Membrane</keyword>
<keyword evidence="6" id="KW-1185">Reference proteome</keyword>
<proteinExistence type="inferred from homology"/>
<dbReference type="FunFam" id="2.40.70.10:FF:000135">
    <property type="entry name" value="Peptidase, putative"/>
    <property type="match status" value="1"/>
</dbReference>
<dbReference type="Proteomes" id="UP000279236">
    <property type="component" value="Unassembled WGS sequence"/>
</dbReference>
<dbReference type="Pfam" id="PF00026">
    <property type="entry name" value="Asp"/>
    <property type="match status" value="2"/>
</dbReference>
<dbReference type="RefSeq" id="XP_028479058.1">
    <property type="nucleotide sequence ID" value="XM_028620086.1"/>
</dbReference>
<keyword evidence="2" id="KW-1133">Transmembrane helix</keyword>
<dbReference type="STRING" id="105984.A0A427Y5A5"/>
<dbReference type="InterPro" id="IPR021109">
    <property type="entry name" value="Peptidase_aspartic_dom_sf"/>
</dbReference>
<dbReference type="GeneID" id="39589054"/>
<evidence type="ECO:0000313" key="6">
    <source>
        <dbReference type="Proteomes" id="UP000279236"/>
    </source>
</evidence>
<dbReference type="InterPro" id="IPR034164">
    <property type="entry name" value="Pepsin-like_dom"/>
</dbReference>
<dbReference type="InterPro" id="IPR001461">
    <property type="entry name" value="Aspartic_peptidase_A1"/>
</dbReference>
<sequence length="741" mass="76293">MLVPPLVVAAVALLAPSSIAAQVRHADRAEQPVQERDLALGEVTGRAHALPLLAHPHARRGGESSSARLKAKRARRDTLTVAGVVGVGGLELELRHHPREAERSELERRADVNGSIIALGTAQSTFVLPVAFGEPPVAFPLQLDTGSADLLLATTLCGVNCPSTSDTNPYYVAKTYSSTFESVNNNATTWSTSYGDGTVASGFVGRERVGIANMTVPGQVFGMINATNITLSQQKISGIMGLGFPRLSTLSRVLLKAEADEAAADAAATTSLVVTTTSSGTIDASSTVLSSDTDASSTVVSSDTATATSVSKRSSHIAQRDSGVHYLPPLLESLVSSPDIPYPVFALALSPPLVPTETTTTSGASATSRYGLNVGSLTLGGVSSQYVSDNTTSGRTVDDIEWWPVVPFGSPNTTTEATTTVATVATTTDDATSTDVSSAAATTSAIDGHGVPTDLAQLESEQYLYWTVELANVAVNGTAVGLNSTYASLGLPSIAVLDVGTNGIYGPQQDVAKIFAKITDARQVSTGQWAVPCDTKMTLGFSFGGRYVQLQPSDWMSYAVAGSSMCLAWPVAVEDSGDGIDWTLGTPFLKNVYSVFSYGINGVQAPLVGFLPLQDGESKDTSAVPTAITAASLTATIQTTFPNQLLTGPNYPTATYAFSTPMPTTGAIQTMGLANASIYAVSAVPVVSLQSANASASSAVPIGWPGGSSDRTASSAVGAVLGINAALVVALLAGVSVAVWV</sequence>
<dbReference type="Gene3D" id="2.40.70.10">
    <property type="entry name" value="Acid Proteases"/>
    <property type="match status" value="2"/>
</dbReference>
<protein>
    <recommendedName>
        <fullName evidence="4">Peptidase A1 domain-containing protein</fullName>
    </recommendedName>
</protein>
<dbReference type="GO" id="GO:0006508">
    <property type="term" value="P:proteolysis"/>
    <property type="evidence" value="ECO:0007669"/>
    <property type="project" value="InterPro"/>
</dbReference>
<evidence type="ECO:0000259" key="4">
    <source>
        <dbReference type="PROSITE" id="PS51767"/>
    </source>
</evidence>
<feature type="chain" id="PRO_5019028001" description="Peptidase A1 domain-containing protein" evidence="3">
    <location>
        <begin position="21"/>
        <end position="741"/>
    </location>
</feature>
<reference evidence="5 6" key="1">
    <citation type="submission" date="2018-11" db="EMBL/GenBank/DDBJ databases">
        <title>Genome sequence of Apiotrichum porosum DSM 27194.</title>
        <authorList>
            <person name="Aliyu H."/>
            <person name="Gorte O."/>
            <person name="Ochsenreither K."/>
        </authorList>
    </citation>
    <scope>NUCLEOTIDE SEQUENCE [LARGE SCALE GENOMIC DNA]</scope>
    <source>
        <strain evidence="5 6">DSM 27194</strain>
    </source>
</reference>
<accession>A0A427Y5A5</accession>
<evidence type="ECO:0000256" key="1">
    <source>
        <dbReference type="ARBA" id="ARBA00007447"/>
    </source>
</evidence>
<organism evidence="5 6">
    <name type="scientific">Apiotrichum porosum</name>
    <dbReference type="NCBI Taxonomy" id="105984"/>
    <lineage>
        <taxon>Eukaryota</taxon>
        <taxon>Fungi</taxon>
        <taxon>Dikarya</taxon>
        <taxon>Basidiomycota</taxon>
        <taxon>Agaricomycotina</taxon>
        <taxon>Tremellomycetes</taxon>
        <taxon>Trichosporonales</taxon>
        <taxon>Trichosporonaceae</taxon>
        <taxon>Apiotrichum</taxon>
    </lineage>
</organism>
<dbReference type="InterPro" id="IPR033121">
    <property type="entry name" value="PEPTIDASE_A1"/>
</dbReference>
<gene>
    <name evidence="5" type="ORF">EHS24_004511</name>
</gene>
<dbReference type="OrthoDB" id="771136at2759"/>
<feature type="transmembrane region" description="Helical" evidence="2">
    <location>
        <begin position="716"/>
        <end position="740"/>
    </location>
</feature>
<dbReference type="PROSITE" id="PS51767">
    <property type="entry name" value="PEPTIDASE_A1"/>
    <property type="match status" value="1"/>
</dbReference>
<dbReference type="CDD" id="cd05471">
    <property type="entry name" value="pepsin_like"/>
    <property type="match status" value="1"/>
</dbReference>
<dbReference type="EMBL" id="RSCE01000002">
    <property type="protein sequence ID" value="RSH86273.1"/>
    <property type="molecule type" value="Genomic_DNA"/>
</dbReference>
<evidence type="ECO:0000313" key="5">
    <source>
        <dbReference type="EMBL" id="RSH86273.1"/>
    </source>
</evidence>
<dbReference type="PANTHER" id="PTHR47966:SF74">
    <property type="entry name" value="AGR407CP"/>
    <property type="match status" value="1"/>
</dbReference>
<keyword evidence="2" id="KW-0812">Transmembrane</keyword>
<dbReference type="AlphaFoldDB" id="A0A427Y5A5"/>
<feature type="domain" description="Peptidase A1" evidence="4">
    <location>
        <begin position="126"/>
        <end position="611"/>
    </location>
</feature>
<name>A0A427Y5A5_9TREE</name>
<comment type="similarity">
    <text evidence="1">Belongs to the peptidase A1 family.</text>
</comment>
<keyword evidence="3" id="KW-0732">Signal</keyword>
<dbReference type="SUPFAM" id="SSF50630">
    <property type="entry name" value="Acid proteases"/>
    <property type="match status" value="1"/>
</dbReference>
<dbReference type="PANTHER" id="PTHR47966">
    <property type="entry name" value="BETA-SITE APP-CLEAVING ENZYME, ISOFORM A-RELATED"/>
    <property type="match status" value="1"/>
</dbReference>